<reference evidence="2" key="2">
    <citation type="submission" date="2022-06" db="UniProtKB">
        <authorList>
            <consortium name="EnsemblMetazoa"/>
        </authorList>
    </citation>
    <scope>IDENTIFICATION</scope>
    <source>
        <strain evidence="2">PS312</strain>
    </source>
</reference>
<accession>A0A8R1Z445</accession>
<dbReference type="AlphaFoldDB" id="A0A2A6C9A4"/>
<organism evidence="2 3">
    <name type="scientific">Pristionchus pacificus</name>
    <name type="common">Parasitic nematode worm</name>
    <dbReference type="NCBI Taxonomy" id="54126"/>
    <lineage>
        <taxon>Eukaryota</taxon>
        <taxon>Metazoa</taxon>
        <taxon>Ecdysozoa</taxon>
        <taxon>Nematoda</taxon>
        <taxon>Chromadorea</taxon>
        <taxon>Rhabditida</taxon>
        <taxon>Rhabditina</taxon>
        <taxon>Diplogasteromorpha</taxon>
        <taxon>Diplogasteroidea</taxon>
        <taxon>Neodiplogasteridae</taxon>
        <taxon>Pristionchus</taxon>
    </lineage>
</organism>
<evidence type="ECO:0000256" key="1">
    <source>
        <dbReference type="SAM" id="MobiDB-lite"/>
    </source>
</evidence>
<protein>
    <submittedName>
        <fullName evidence="2">Uncharacterized protein</fullName>
    </submittedName>
</protein>
<proteinExistence type="predicted"/>
<sequence length="167" mass="18402">MTGEICSQTSVRPRPGTSENRLKAPRKSLPMEPQPMPPMGTPEILIFVTTIIGNAPPHHRQDQRDVLEARDERDAALELENVYRHGSHIPMPSSSLLGSSVSAAGGVICNGRKDDGEMRAIGGRGGETTERKHRKEWNVQSYVWAFVDPEAYKIELVFASLINDQGA</sequence>
<gene>
    <name evidence="2" type="primary">WBGene00281950</name>
</gene>
<accession>A0A2A6C9A4</accession>
<feature type="compositionally biased region" description="Polar residues" evidence="1">
    <location>
        <begin position="1"/>
        <end position="11"/>
    </location>
</feature>
<evidence type="ECO:0000313" key="2">
    <source>
        <dbReference type="EnsemblMetazoa" id="PPA43581.1"/>
    </source>
</evidence>
<evidence type="ECO:0000313" key="3">
    <source>
        <dbReference type="Proteomes" id="UP000005239"/>
    </source>
</evidence>
<dbReference type="EnsemblMetazoa" id="PPA43581.1">
    <property type="protein sequence ID" value="PPA43581.1"/>
    <property type="gene ID" value="WBGene00281950"/>
</dbReference>
<dbReference type="Proteomes" id="UP000005239">
    <property type="component" value="Unassembled WGS sequence"/>
</dbReference>
<name>A0A2A6C9A4_PRIPA</name>
<feature type="region of interest" description="Disordered" evidence="1">
    <location>
        <begin position="1"/>
        <end position="38"/>
    </location>
</feature>
<reference evidence="3" key="1">
    <citation type="journal article" date="2008" name="Nat. Genet.">
        <title>The Pristionchus pacificus genome provides a unique perspective on nematode lifestyle and parasitism.</title>
        <authorList>
            <person name="Dieterich C."/>
            <person name="Clifton S.W."/>
            <person name="Schuster L.N."/>
            <person name="Chinwalla A."/>
            <person name="Delehaunty K."/>
            <person name="Dinkelacker I."/>
            <person name="Fulton L."/>
            <person name="Fulton R."/>
            <person name="Godfrey J."/>
            <person name="Minx P."/>
            <person name="Mitreva M."/>
            <person name="Roeseler W."/>
            <person name="Tian H."/>
            <person name="Witte H."/>
            <person name="Yang S.P."/>
            <person name="Wilson R.K."/>
            <person name="Sommer R.J."/>
        </authorList>
    </citation>
    <scope>NUCLEOTIDE SEQUENCE [LARGE SCALE GENOMIC DNA]</scope>
    <source>
        <strain evidence="3">PS312</strain>
    </source>
</reference>
<keyword evidence="3" id="KW-1185">Reference proteome</keyword>